<evidence type="ECO:0000259" key="1">
    <source>
        <dbReference type="Pfam" id="PF06094"/>
    </source>
</evidence>
<dbReference type="CDD" id="cd06661">
    <property type="entry name" value="GGCT_like"/>
    <property type="match status" value="1"/>
</dbReference>
<sequence>MRRRCPRGEPLGAARLGGHALRIALPLDHPPGQGFATVVPAPGAFVPGALFRLGPGDLAALDAYEDCPALYLREELPVEDLSAPGGSREVRAALYRMRGPLRPARPRPDYVQTLREGYTDFGLPLEALEAALGEAGIP</sequence>
<protein>
    <submittedName>
        <fullName evidence="2">Gamma-glutamylcyclotransferase</fullName>
    </submittedName>
</protein>
<organism evidence="2 3">
    <name type="scientific">Tectimicrobiota bacterium</name>
    <dbReference type="NCBI Taxonomy" id="2528274"/>
    <lineage>
        <taxon>Bacteria</taxon>
        <taxon>Pseudomonadati</taxon>
        <taxon>Nitrospinota/Tectimicrobiota group</taxon>
        <taxon>Candidatus Tectimicrobiota</taxon>
    </lineage>
</organism>
<name>A0A932HZZ4_UNCTE</name>
<dbReference type="Gene3D" id="3.10.490.10">
    <property type="entry name" value="Gamma-glutamyl cyclotransferase-like"/>
    <property type="match status" value="1"/>
</dbReference>
<dbReference type="EMBL" id="JACPUR010000018">
    <property type="protein sequence ID" value="MBI3127563.1"/>
    <property type="molecule type" value="Genomic_DNA"/>
</dbReference>
<accession>A0A932HZZ4</accession>
<dbReference type="InterPro" id="IPR036568">
    <property type="entry name" value="GGCT-like_sf"/>
</dbReference>
<feature type="domain" description="Gamma-glutamylcyclotransferase AIG2-like" evidence="1">
    <location>
        <begin position="31"/>
        <end position="99"/>
    </location>
</feature>
<dbReference type="Proteomes" id="UP000782312">
    <property type="component" value="Unassembled WGS sequence"/>
</dbReference>
<evidence type="ECO:0000313" key="2">
    <source>
        <dbReference type="EMBL" id="MBI3127563.1"/>
    </source>
</evidence>
<dbReference type="InterPro" id="IPR013024">
    <property type="entry name" value="GGCT-like"/>
</dbReference>
<dbReference type="SUPFAM" id="SSF110857">
    <property type="entry name" value="Gamma-glutamyl cyclotransferase-like"/>
    <property type="match status" value="1"/>
</dbReference>
<gene>
    <name evidence="2" type="ORF">HYZ11_08175</name>
</gene>
<dbReference type="InterPro" id="IPR009288">
    <property type="entry name" value="AIG2-like_dom"/>
</dbReference>
<dbReference type="Pfam" id="PF06094">
    <property type="entry name" value="GGACT"/>
    <property type="match status" value="1"/>
</dbReference>
<proteinExistence type="predicted"/>
<comment type="caution">
    <text evidence="2">The sequence shown here is derived from an EMBL/GenBank/DDBJ whole genome shotgun (WGS) entry which is preliminary data.</text>
</comment>
<reference evidence="2" key="1">
    <citation type="submission" date="2020-07" db="EMBL/GenBank/DDBJ databases">
        <title>Huge and variable diversity of episymbiotic CPR bacteria and DPANN archaea in groundwater ecosystems.</title>
        <authorList>
            <person name="He C.Y."/>
            <person name="Keren R."/>
            <person name="Whittaker M."/>
            <person name="Farag I.F."/>
            <person name="Doudna J."/>
            <person name="Cate J.H.D."/>
            <person name="Banfield J.F."/>
        </authorList>
    </citation>
    <scope>NUCLEOTIDE SEQUENCE</scope>
    <source>
        <strain evidence="2">NC_groundwater_763_Ag_S-0.2um_68_21</strain>
    </source>
</reference>
<dbReference type="AlphaFoldDB" id="A0A932HZZ4"/>
<evidence type="ECO:0000313" key="3">
    <source>
        <dbReference type="Proteomes" id="UP000782312"/>
    </source>
</evidence>